<evidence type="ECO:0000256" key="5">
    <source>
        <dbReference type="SAM" id="MobiDB-lite"/>
    </source>
</evidence>
<comment type="subunit">
    <text evidence="4">Component of the lipopolysaccharide transport and assembly complex.</text>
</comment>
<gene>
    <name evidence="4 7" type="primary">lptA</name>
    <name evidence="7" type="ORF">GO608_05415</name>
</gene>
<keyword evidence="2 4" id="KW-0732">Signal</keyword>
<keyword evidence="8" id="KW-1185">Reference proteome</keyword>
<feature type="region of interest" description="Disordered" evidence="5">
    <location>
        <begin position="156"/>
        <end position="190"/>
    </location>
</feature>
<feature type="domain" description="Organic solvent tolerance-like N-terminal" evidence="6">
    <location>
        <begin position="35"/>
        <end position="147"/>
    </location>
</feature>
<comment type="similarity">
    <text evidence="4">Belongs to the LptA family.</text>
</comment>
<dbReference type="PANTHER" id="PTHR36504:SF1">
    <property type="entry name" value="LIPOPOLYSACCHARIDE EXPORT SYSTEM PROTEIN LPTA"/>
    <property type="match status" value="1"/>
</dbReference>
<comment type="subcellular location">
    <subcellularLocation>
        <location evidence="4">Periplasm</location>
    </subcellularLocation>
</comment>
<organism evidence="7 8">
    <name type="scientific">Aromatoleum buckelii</name>
    <dbReference type="NCBI Taxonomy" id="200254"/>
    <lineage>
        <taxon>Bacteria</taxon>
        <taxon>Pseudomonadati</taxon>
        <taxon>Pseudomonadota</taxon>
        <taxon>Betaproteobacteria</taxon>
        <taxon>Rhodocyclales</taxon>
        <taxon>Rhodocyclaceae</taxon>
        <taxon>Aromatoleum</taxon>
    </lineage>
</organism>
<sequence precursor="true">MKHVLALAFLALGLVAALQPLPALAELADREKPVNIEANRLTVDDRNKVHVFEGNVVLTQGSLVIKGDRLVVTQGPDGFQTGVATGSDKRPATFRQKREGSNEFVEGEAERIEYDSRAERARLFNQARVESGGDEVRGHYIEYDALSEKYVVTNQPGTSSATAGDSRVRAVIQPKGSAAEPGSEAPQKPQ</sequence>
<dbReference type="PANTHER" id="PTHR36504">
    <property type="entry name" value="LIPOPOLYSACCHARIDE EXPORT SYSTEM PROTEIN LPTA"/>
    <property type="match status" value="1"/>
</dbReference>
<dbReference type="NCBIfam" id="TIGR03002">
    <property type="entry name" value="outer_YhbN_LptA"/>
    <property type="match status" value="1"/>
</dbReference>
<evidence type="ECO:0000259" key="6">
    <source>
        <dbReference type="Pfam" id="PF03968"/>
    </source>
</evidence>
<feature type="chain" id="PRO_5044936328" description="Lipopolysaccharide export system protein LptA" evidence="4">
    <location>
        <begin position="26"/>
        <end position="190"/>
    </location>
</feature>
<protein>
    <recommendedName>
        <fullName evidence="4">Lipopolysaccharide export system protein LptA</fullName>
    </recommendedName>
</protein>
<comment type="caution">
    <text evidence="7">The sequence shown here is derived from an EMBL/GenBank/DDBJ whole genome shotgun (WGS) entry which is preliminary data.</text>
</comment>
<evidence type="ECO:0000256" key="4">
    <source>
        <dbReference type="HAMAP-Rule" id="MF_01914"/>
    </source>
</evidence>
<dbReference type="InterPro" id="IPR005653">
    <property type="entry name" value="OstA-like_N"/>
</dbReference>
<comment type="function">
    <text evidence="4">Involved in the assembly of lipopolysaccharide (LPS). Required for the translocation of LPS from the inner membrane to the outer membrane.</text>
</comment>
<evidence type="ECO:0000313" key="8">
    <source>
        <dbReference type="Proteomes" id="UP000601990"/>
    </source>
</evidence>
<dbReference type="EMBL" id="WTVH01000007">
    <property type="protein sequence ID" value="NMF92764.1"/>
    <property type="molecule type" value="Genomic_DNA"/>
</dbReference>
<feature type="signal peptide" evidence="4">
    <location>
        <begin position="1"/>
        <end position="25"/>
    </location>
</feature>
<dbReference type="InterPro" id="IPR052037">
    <property type="entry name" value="LPS_export_LptA"/>
</dbReference>
<dbReference type="HAMAP" id="MF_01914">
    <property type="entry name" value="LPS_assembly_LptA"/>
    <property type="match status" value="1"/>
</dbReference>
<proteinExistence type="inferred from homology"/>
<evidence type="ECO:0000256" key="1">
    <source>
        <dbReference type="ARBA" id="ARBA00022448"/>
    </source>
</evidence>
<evidence type="ECO:0000256" key="2">
    <source>
        <dbReference type="ARBA" id="ARBA00022729"/>
    </source>
</evidence>
<dbReference type="RefSeq" id="WP_169198061.1">
    <property type="nucleotide sequence ID" value="NZ_WTVH02000010.1"/>
</dbReference>
<dbReference type="InterPro" id="IPR014340">
    <property type="entry name" value="LptA"/>
</dbReference>
<accession>A0ABX1MXP4</accession>
<dbReference type="Pfam" id="PF03968">
    <property type="entry name" value="LptD_N"/>
    <property type="match status" value="1"/>
</dbReference>
<evidence type="ECO:0000256" key="3">
    <source>
        <dbReference type="ARBA" id="ARBA00022764"/>
    </source>
</evidence>
<dbReference type="Proteomes" id="UP000601990">
    <property type="component" value="Unassembled WGS sequence"/>
</dbReference>
<dbReference type="Gene3D" id="2.60.450.10">
    <property type="entry name" value="Lipopolysaccharide (LPS) transport protein A like domain"/>
    <property type="match status" value="1"/>
</dbReference>
<name>A0ABX1MXP4_9RHOO</name>
<reference evidence="7" key="1">
    <citation type="submission" date="2019-12" db="EMBL/GenBank/DDBJ databases">
        <title>Comparative genomics gives insights into the taxonomy of the Azoarcus-Aromatoleum group and reveals separate origins of nif in the plant-associated Azoarcus and non-plant-associated Aromatoleum sub-groups.</title>
        <authorList>
            <person name="Lafos M."/>
            <person name="Maluk M."/>
            <person name="Batista M."/>
            <person name="Junghare M."/>
            <person name="Carmona M."/>
            <person name="Faoro H."/>
            <person name="Cruz L.M."/>
            <person name="Battistoni F."/>
            <person name="De Souza E."/>
            <person name="Pedrosa F."/>
            <person name="Chen W.-M."/>
            <person name="Poole P.S."/>
            <person name="Dixon R.A."/>
            <person name="James E.K."/>
        </authorList>
    </citation>
    <scope>NUCLEOTIDE SEQUENCE</scope>
    <source>
        <strain evidence="7">U120</strain>
    </source>
</reference>
<keyword evidence="3 4" id="KW-0574">Periplasm</keyword>
<evidence type="ECO:0000313" key="7">
    <source>
        <dbReference type="EMBL" id="NMF92764.1"/>
    </source>
</evidence>
<keyword evidence="1 4" id="KW-0813">Transport</keyword>